<dbReference type="Proteomes" id="UP001374584">
    <property type="component" value="Unassembled WGS sequence"/>
</dbReference>
<evidence type="ECO:0000256" key="2">
    <source>
        <dbReference type="ARBA" id="ARBA00023015"/>
    </source>
</evidence>
<evidence type="ECO:0000313" key="8">
    <source>
        <dbReference type="Proteomes" id="UP001374584"/>
    </source>
</evidence>
<dbReference type="PANTHER" id="PTHR32467:SF72">
    <property type="entry name" value="AP2-LIKE ETHYLENE-RESPONSIVE TRANSCRIPTION FACTOR BBM"/>
    <property type="match status" value="1"/>
</dbReference>
<evidence type="ECO:0000313" key="7">
    <source>
        <dbReference type="EMBL" id="KAK7381462.1"/>
    </source>
</evidence>
<dbReference type="GO" id="GO:0006415">
    <property type="term" value="P:translational termination"/>
    <property type="evidence" value="ECO:0007669"/>
    <property type="project" value="InterPro"/>
</dbReference>
<evidence type="ECO:0000256" key="5">
    <source>
        <dbReference type="ARBA" id="ARBA00023242"/>
    </source>
</evidence>
<organism evidence="7 8">
    <name type="scientific">Phaseolus coccineus</name>
    <name type="common">Scarlet runner bean</name>
    <name type="synonym">Phaseolus multiflorus</name>
    <dbReference type="NCBI Taxonomy" id="3886"/>
    <lineage>
        <taxon>Eukaryota</taxon>
        <taxon>Viridiplantae</taxon>
        <taxon>Streptophyta</taxon>
        <taxon>Embryophyta</taxon>
        <taxon>Tracheophyta</taxon>
        <taxon>Spermatophyta</taxon>
        <taxon>Magnoliopsida</taxon>
        <taxon>eudicotyledons</taxon>
        <taxon>Gunneridae</taxon>
        <taxon>Pentapetalae</taxon>
        <taxon>rosids</taxon>
        <taxon>fabids</taxon>
        <taxon>Fabales</taxon>
        <taxon>Fabaceae</taxon>
        <taxon>Papilionoideae</taxon>
        <taxon>50 kb inversion clade</taxon>
        <taxon>NPAAA clade</taxon>
        <taxon>indigoferoid/millettioid clade</taxon>
        <taxon>Phaseoleae</taxon>
        <taxon>Phaseolus</taxon>
    </lineage>
</organism>
<comment type="subcellular location">
    <subcellularLocation>
        <location evidence="1">Nucleus</location>
    </subcellularLocation>
</comment>
<name>A0AAN9NZ71_PHACN</name>
<dbReference type="GO" id="GO:0003677">
    <property type="term" value="F:DNA binding"/>
    <property type="evidence" value="ECO:0007669"/>
    <property type="project" value="UniProtKB-KW"/>
</dbReference>
<comment type="caution">
    <text evidence="7">The sequence shown here is derived from an EMBL/GenBank/DDBJ whole genome shotgun (WGS) entry which is preliminary data.</text>
</comment>
<dbReference type="SUPFAM" id="SSF54171">
    <property type="entry name" value="DNA-binding domain"/>
    <property type="match status" value="1"/>
</dbReference>
<keyword evidence="3" id="KW-0238">DNA-binding</keyword>
<proteinExistence type="predicted"/>
<keyword evidence="4" id="KW-0804">Transcription</keyword>
<dbReference type="PROSITE" id="PS51032">
    <property type="entry name" value="AP2_ERF"/>
    <property type="match status" value="1"/>
</dbReference>
<feature type="domain" description="AP2/ERF" evidence="6">
    <location>
        <begin position="104"/>
        <end position="158"/>
    </location>
</feature>
<dbReference type="InterPro" id="IPR016177">
    <property type="entry name" value="DNA-bd_dom_sf"/>
</dbReference>
<dbReference type="EMBL" id="JAYMYR010000001">
    <property type="protein sequence ID" value="KAK7381462.1"/>
    <property type="molecule type" value="Genomic_DNA"/>
</dbReference>
<dbReference type="InterPro" id="IPR005139">
    <property type="entry name" value="PCRF"/>
</dbReference>
<reference evidence="7 8" key="1">
    <citation type="submission" date="2024-01" db="EMBL/GenBank/DDBJ databases">
        <title>The genomes of 5 underutilized Papilionoideae crops provide insights into root nodulation and disease resistanc.</title>
        <authorList>
            <person name="Jiang F."/>
        </authorList>
    </citation>
    <scope>NUCLEOTIDE SEQUENCE [LARGE SCALE GENOMIC DNA]</scope>
    <source>
        <strain evidence="7">JINMINGXINNONG_FW02</strain>
        <tissue evidence="7">Leaves</tissue>
    </source>
</reference>
<dbReference type="GO" id="GO:0005634">
    <property type="term" value="C:nucleus"/>
    <property type="evidence" value="ECO:0007669"/>
    <property type="project" value="UniProtKB-SubCell"/>
</dbReference>
<dbReference type="Gene3D" id="6.10.140.1950">
    <property type="match status" value="1"/>
</dbReference>
<dbReference type="CDD" id="cd00018">
    <property type="entry name" value="AP2"/>
    <property type="match status" value="1"/>
</dbReference>
<keyword evidence="5" id="KW-0539">Nucleus</keyword>
<dbReference type="Pfam" id="PF03462">
    <property type="entry name" value="PCRF"/>
    <property type="match status" value="1"/>
</dbReference>
<protein>
    <recommendedName>
        <fullName evidence="6">AP2/ERF domain-containing protein</fullName>
    </recommendedName>
</protein>
<gene>
    <name evidence="7" type="ORF">VNO80_00005</name>
</gene>
<sequence length="252" mass="28321">MPFVKFADPDIVSDPKEYQMLAQSVAEPDEVVSIYRKFKDCEKQLEETKVLAKGGGNDEDMVEIISYEIDLMSKQLAELKDNLKLCIILEDTVFSLEKLFLLASSSSIPIHHQHGRWQARIGRVAGNKDLYLGTFKAAEAYDVAAIKFRGLSAVTNFDMSRYDVKSILESTTLPIGGAAKRLKDMEHVELNVEGHRTDQEDHSSSILNSHLPQGISNNYAGGTTHHHNWLNSLSFHQPQPCNTIHYPYGQTM</sequence>
<dbReference type="InterPro" id="IPR001471">
    <property type="entry name" value="AP2/ERF_dom"/>
</dbReference>
<keyword evidence="2" id="KW-0805">Transcription regulation</keyword>
<evidence type="ECO:0000256" key="3">
    <source>
        <dbReference type="ARBA" id="ARBA00023125"/>
    </source>
</evidence>
<dbReference type="AlphaFoldDB" id="A0AAN9NZ71"/>
<dbReference type="SMART" id="SM00380">
    <property type="entry name" value="AP2"/>
    <property type="match status" value="1"/>
</dbReference>
<evidence type="ECO:0000259" key="6">
    <source>
        <dbReference type="PROSITE" id="PS51032"/>
    </source>
</evidence>
<dbReference type="GO" id="GO:0003700">
    <property type="term" value="F:DNA-binding transcription factor activity"/>
    <property type="evidence" value="ECO:0007669"/>
    <property type="project" value="InterPro"/>
</dbReference>
<dbReference type="InterPro" id="IPR036955">
    <property type="entry name" value="AP2/ERF_dom_sf"/>
</dbReference>
<dbReference type="PANTHER" id="PTHR32467">
    <property type="entry name" value="AP2-LIKE ETHYLENE-RESPONSIVE TRANSCRIPTION FACTOR"/>
    <property type="match status" value="1"/>
</dbReference>
<dbReference type="SUPFAM" id="SSF75620">
    <property type="entry name" value="Release factor"/>
    <property type="match status" value="1"/>
</dbReference>
<evidence type="ECO:0000256" key="1">
    <source>
        <dbReference type="ARBA" id="ARBA00004123"/>
    </source>
</evidence>
<keyword evidence="8" id="KW-1185">Reference proteome</keyword>
<dbReference type="Gene3D" id="3.30.730.10">
    <property type="entry name" value="AP2/ERF domain"/>
    <property type="match status" value="1"/>
</dbReference>
<evidence type="ECO:0000256" key="4">
    <source>
        <dbReference type="ARBA" id="ARBA00023163"/>
    </source>
</evidence>
<accession>A0AAN9NZ71</accession>
<dbReference type="InterPro" id="IPR045853">
    <property type="entry name" value="Pep_chain_release_fac_I_sf"/>
</dbReference>